<comment type="pathway">
    <text evidence="1 7">Cell wall biogenesis; peptidoglycan biosynthesis.</text>
</comment>
<dbReference type="CDD" id="cd16913">
    <property type="entry name" value="YkuD_like"/>
    <property type="match status" value="1"/>
</dbReference>
<dbReference type="Gene3D" id="2.40.440.10">
    <property type="entry name" value="L,D-transpeptidase catalytic domain-like"/>
    <property type="match status" value="1"/>
</dbReference>
<feature type="active site" description="Proton donor/acceptor" evidence="7">
    <location>
        <position position="152"/>
    </location>
</feature>
<dbReference type="EMBL" id="JACGBB010000001">
    <property type="protein sequence ID" value="MBZ7986557.1"/>
    <property type="molecule type" value="Genomic_DNA"/>
</dbReference>
<evidence type="ECO:0000259" key="8">
    <source>
        <dbReference type="PROSITE" id="PS52029"/>
    </source>
</evidence>
<keyword evidence="3" id="KW-0808">Transferase</keyword>
<evidence type="ECO:0000313" key="9">
    <source>
        <dbReference type="EMBL" id="MBZ7986557.1"/>
    </source>
</evidence>
<protein>
    <submittedName>
        <fullName evidence="9">L,D-transpeptidase family protein</fullName>
    </submittedName>
</protein>
<dbReference type="InterPro" id="IPR038063">
    <property type="entry name" value="Transpep_catalytic_dom"/>
</dbReference>
<evidence type="ECO:0000313" key="10">
    <source>
        <dbReference type="Proteomes" id="UP000786183"/>
    </source>
</evidence>
<evidence type="ECO:0000256" key="6">
    <source>
        <dbReference type="ARBA" id="ARBA00023316"/>
    </source>
</evidence>
<dbReference type="RefSeq" id="WP_172232246.1">
    <property type="nucleotide sequence ID" value="NZ_CP035946.1"/>
</dbReference>
<accession>A0ABS7WQI2</accession>
<keyword evidence="4 7" id="KW-0133">Cell shape</keyword>
<dbReference type="InterPro" id="IPR032710">
    <property type="entry name" value="NTF2-like_dom_sf"/>
</dbReference>
<dbReference type="Pfam" id="PF03734">
    <property type="entry name" value="YkuD"/>
    <property type="match status" value="1"/>
</dbReference>
<comment type="similarity">
    <text evidence="2">Belongs to the YkuD family.</text>
</comment>
<reference evidence="9 10" key="1">
    <citation type="submission" date="2020-07" db="EMBL/GenBank/DDBJ databases">
        <title>Transfer of Campylobacter canadensis to the novel genus Avispirillum gen. nov., that also includes two novel species recovered from migratory waterfowl: Avispirillum anseris sp. nov. and Avispirillum brantae sp. nov.</title>
        <authorList>
            <person name="Miller W.G."/>
            <person name="Chapman M.H."/>
            <person name="Yee E."/>
            <person name="Inglis G.D."/>
        </authorList>
    </citation>
    <scope>NUCLEOTIDE SEQUENCE [LARGE SCALE GENOMIC DNA]</scope>
    <source>
        <strain evidence="9 10">L283</strain>
    </source>
</reference>
<evidence type="ECO:0000256" key="1">
    <source>
        <dbReference type="ARBA" id="ARBA00004752"/>
    </source>
</evidence>
<keyword evidence="5 7" id="KW-0573">Peptidoglycan synthesis</keyword>
<sequence length="319" mass="37399">MKKIIFFILTINLFATDLTQLYLKEGIKAVEKKLQENITKTDFWKNELKDLDLEYGYYSDDAMIIIVDKTSKNFEVYEEQDNKLKKIFEQIVITGLMGEKKIEGDLKTPIGFYEVLKEINPPEYYGPTAFVLSYPNLLDKAQNKTGSGIWIHGFPLDGDVRYDAYKTKGCVVMTNDVLLDFKELLKNKKAYVLINEKGQSKTNIDEISLLLSNLFKWKNAWTNSDTKEYLSFYSEDFVRFDGMKFAKFKEQKEIIFKRKENKIINFSNISISPYPNIENKKLFRISFSEDYKSDNYSFVGEKTIYVELLNDKFLILTEQ</sequence>
<dbReference type="PROSITE" id="PS52029">
    <property type="entry name" value="LD_TPASE"/>
    <property type="match status" value="1"/>
</dbReference>
<dbReference type="SUPFAM" id="SSF54427">
    <property type="entry name" value="NTF2-like"/>
    <property type="match status" value="1"/>
</dbReference>
<gene>
    <name evidence="9" type="ORF">AVCANL283_00325</name>
</gene>
<evidence type="ECO:0000256" key="4">
    <source>
        <dbReference type="ARBA" id="ARBA00022960"/>
    </source>
</evidence>
<organism evidence="9 10">
    <name type="scientific">Campylobacter canadensis</name>
    <dbReference type="NCBI Taxonomy" id="449520"/>
    <lineage>
        <taxon>Bacteria</taxon>
        <taxon>Pseudomonadati</taxon>
        <taxon>Campylobacterota</taxon>
        <taxon>Epsilonproteobacteria</taxon>
        <taxon>Campylobacterales</taxon>
        <taxon>Campylobacteraceae</taxon>
        <taxon>Campylobacter</taxon>
    </lineage>
</organism>
<comment type="caution">
    <text evidence="9">The sequence shown here is derived from an EMBL/GenBank/DDBJ whole genome shotgun (WGS) entry which is preliminary data.</text>
</comment>
<evidence type="ECO:0000256" key="3">
    <source>
        <dbReference type="ARBA" id="ARBA00022679"/>
    </source>
</evidence>
<evidence type="ECO:0000256" key="5">
    <source>
        <dbReference type="ARBA" id="ARBA00022984"/>
    </source>
</evidence>
<dbReference type="SUPFAM" id="SSF141523">
    <property type="entry name" value="L,D-transpeptidase catalytic domain-like"/>
    <property type="match status" value="1"/>
</dbReference>
<keyword evidence="10" id="KW-1185">Reference proteome</keyword>
<feature type="domain" description="L,D-TPase catalytic" evidence="8">
    <location>
        <begin position="63"/>
        <end position="195"/>
    </location>
</feature>
<dbReference type="PANTHER" id="PTHR36699">
    <property type="entry name" value="LD-TRANSPEPTIDASE"/>
    <property type="match status" value="1"/>
</dbReference>
<name>A0ABS7WQI2_9BACT</name>
<feature type="active site" description="Nucleophile" evidence="7">
    <location>
        <position position="170"/>
    </location>
</feature>
<dbReference type="InterPro" id="IPR005490">
    <property type="entry name" value="LD_TPept_cat_dom"/>
</dbReference>
<proteinExistence type="inferred from homology"/>
<dbReference type="Pfam" id="PF24125">
    <property type="entry name" value="Cds6_C"/>
    <property type="match status" value="1"/>
</dbReference>
<evidence type="ECO:0000256" key="2">
    <source>
        <dbReference type="ARBA" id="ARBA00005992"/>
    </source>
</evidence>
<dbReference type="InterPro" id="IPR056203">
    <property type="entry name" value="Cds6_C"/>
</dbReference>
<evidence type="ECO:0000256" key="7">
    <source>
        <dbReference type="PROSITE-ProRule" id="PRU01373"/>
    </source>
</evidence>
<keyword evidence="6 7" id="KW-0961">Cell wall biogenesis/degradation</keyword>
<dbReference type="PANTHER" id="PTHR36699:SF1">
    <property type="entry name" value="L,D-TRANSPEPTIDASE YAFK-RELATED"/>
    <property type="match status" value="1"/>
</dbReference>
<dbReference type="Proteomes" id="UP000786183">
    <property type="component" value="Unassembled WGS sequence"/>
</dbReference>